<gene>
    <name evidence="1" type="ORF">ARMSODRAFT_1027150</name>
</gene>
<sequence>MFRAFDVHHFWVKGSRLNWLEERLIPFRVARRESVSAAKDYVDEQLGEYYDRYHWELDLSQEPQFPRPDPNEPLSPEKEEAKALHVEQMRGQLLFRWWNWRAGKLDDTNKRLDMPLCQLLEEVSSAGGKGTRTVRTRARTAYQLWSKEFFKDDIIEEFEQYFKKLDRPDSERAGCRTRWTKDYFQNLSDEVRARFEAQALAEKD</sequence>
<organism evidence="1 2">
    <name type="scientific">Armillaria solidipes</name>
    <dbReference type="NCBI Taxonomy" id="1076256"/>
    <lineage>
        <taxon>Eukaryota</taxon>
        <taxon>Fungi</taxon>
        <taxon>Dikarya</taxon>
        <taxon>Basidiomycota</taxon>
        <taxon>Agaricomycotina</taxon>
        <taxon>Agaricomycetes</taxon>
        <taxon>Agaricomycetidae</taxon>
        <taxon>Agaricales</taxon>
        <taxon>Marasmiineae</taxon>
        <taxon>Physalacriaceae</taxon>
        <taxon>Armillaria</taxon>
    </lineage>
</organism>
<dbReference type="Proteomes" id="UP000218334">
    <property type="component" value="Unassembled WGS sequence"/>
</dbReference>
<evidence type="ECO:0000313" key="1">
    <source>
        <dbReference type="EMBL" id="PBK59709.1"/>
    </source>
</evidence>
<dbReference type="STRING" id="1076256.A0A2H3ALE9"/>
<dbReference type="EMBL" id="KZ293498">
    <property type="protein sequence ID" value="PBK59709.1"/>
    <property type="molecule type" value="Genomic_DNA"/>
</dbReference>
<reference evidence="2" key="1">
    <citation type="journal article" date="2017" name="Nat. Ecol. Evol.">
        <title>Genome expansion and lineage-specific genetic innovations in the forest pathogenic fungi Armillaria.</title>
        <authorList>
            <person name="Sipos G."/>
            <person name="Prasanna A.N."/>
            <person name="Walter M.C."/>
            <person name="O'Connor E."/>
            <person name="Balint B."/>
            <person name="Krizsan K."/>
            <person name="Kiss B."/>
            <person name="Hess J."/>
            <person name="Varga T."/>
            <person name="Slot J."/>
            <person name="Riley R."/>
            <person name="Boka B."/>
            <person name="Rigling D."/>
            <person name="Barry K."/>
            <person name="Lee J."/>
            <person name="Mihaltcheva S."/>
            <person name="LaButti K."/>
            <person name="Lipzen A."/>
            <person name="Waldron R."/>
            <person name="Moloney N.M."/>
            <person name="Sperisen C."/>
            <person name="Kredics L."/>
            <person name="Vagvoelgyi C."/>
            <person name="Patrignani A."/>
            <person name="Fitzpatrick D."/>
            <person name="Nagy I."/>
            <person name="Doyle S."/>
            <person name="Anderson J.B."/>
            <person name="Grigoriev I.V."/>
            <person name="Gueldener U."/>
            <person name="Muensterkoetter M."/>
            <person name="Nagy L.G."/>
        </authorList>
    </citation>
    <scope>NUCLEOTIDE SEQUENCE [LARGE SCALE GENOMIC DNA]</scope>
    <source>
        <strain evidence="2">28-4</strain>
    </source>
</reference>
<accession>A0A2H3ALE9</accession>
<proteinExistence type="predicted"/>
<dbReference type="AlphaFoldDB" id="A0A2H3ALE9"/>
<keyword evidence="2" id="KW-1185">Reference proteome</keyword>
<name>A0A2H3ALE9_9AGAR</name>
<evidence type="ECO:0000313" key="2">
    <source>
        <dbReference type="Proteomes" id="UP000218334"/>
    </source>
</evidence>
<protein>
    <submittedName>
        <fullName evidence="1">Uncharacterized protein</fullName>
    </submittedName>
</protein>